<organism evidence="2 3">
    <name type="scientific">Liparis tanakae</name>
    <name type="common">Tanaka's snailfish</name>
    <dbReference type="NCBI Taxonomy" id="230148"/>
    <lineage>
        <taxon>Eukaryota</taxon>
        <taxon>Metazoa</taxon>
        <taxon>Chordata</taxon>
        <taxon>Craniata</taxon>
        <taxon>Vertebrata</taxon>
        <taxon>Euteleostomi</taxon>
        <taxon>Actinopterygii</taxon>
        <taxon>Neopterygii</taxon>
        <taxon>Teleostei</taxon>
        <taxon>Neoteleostei</taxon>
        <taxon>Acanthomorphata</taxon>
        <taxon>Eupercaria</taxon>
        <taxon>Perciformes</taxon>
        <taxon>Cottioidei</taxon>
        <taxon>Cottales</taxon>
        <taxon>Liparidae</taxon>
        <taxon>Liparis</taxon>
    </lineage>
</organism>
<name>A0A4Z2FSL8_9TELE</name>
<feature type="region of interest" description="Disordered" evidence="1">
    <location>
        <begin position="1"/>
        <end position="69"/>
    </location>
</feature>
<dbReference type="AlphaFoldDB" id="A0A4Z2FSL8"/>
<dbReference type="EMBL" id="SRLO01000937">
    <property type="protein sequence ID" value="TNN43925.1"/>
    <property type="molecule type" value="Genomic_DNA"/>
</dbReference>
<dbReference type="Proteomes" id="UP000314294">
    <property type="component" value="Unassembled WGS sequence"/>
</dbReference>
<sequence>MDPSSAVGGASNEARPSSSVHGEVAVSGLAGGVAEKIPENGAEPGEGGVKAGGSSLKPGLIGEGRRVEGERASIVWTSRVFESAGEFSHRAAACRLLLREGKEASQQEVTVCGVTRSRCQEPPAASSPVSRQEGGGKEEEGGGKQAGRRREAGRKEEGRRRKEEGRRRKEEGSGQEGGGGKEEEGGGGKEEEGGGKRAGRKREGGGKRAGRKREEGGGKEEGSRQEEVCCCSSADLWRPLVAKRPEQLTVKSNNEVMESNERTLYLYNNNSGLNDDIVLSIDSFI</sequence>
<evidence type="ECO:0000313" key="3">
    <source>
        <dbReference type="Proteomes" id="UP000314294"/>
    </source>
</evidence>
<reference evidence="2 3" key="1">
    <citation type="submission" date="2019-03" db="EMBL/GenBank/DDBJ databases">
        <title>First draft genome of Liparis tanakae, snailfish: a comprehensive survey of snailfish specific genes.</title>
        <authorList>
            <person name="Kim W."/>
            <person name="Song I."/>
            <person name="Jeong J.-H."/>
            <person name="Kim D."/>
            <person name="Kim S."/>
            <person name="Ryu S."/>
            <person name="Song J.Y."/>
            <person name="Lee S.K."/>
        </authorList>
    </citation>
    <scope>NUCLEOTIDE SEQUENCE [LARGE SCALE GENOMIC DNA]</scope>
    <source>
        <tissue evidence="2">Muscle</tissue>
    </source>
</reference>
<feature type="compositionally biased region" description="Basic and acidic residues" evidence="1">
    <location>
        <begin position="134"/>
        <end position="172"/>
    </location>
</feature>
<gene>
    <name evidence="2" type="ORF">EYF80_045887</name>
</gene>
<protein>
    <submittedName>
        <fullName evidence="2">Uncharacterized protein</fullName>
    </submittedName>
</protein>
<feature type="compositionally biased region" description="Basic and acidic residues" evidence="1">
    <location>
        <begin position="179"/>
        <end position="227"/>
    </location>
</feature>
<proteinExistence type="predicted"/>
<evidence type="ECO:0000313" key="2">
    <source>
        <dbReference type="EMBL" id="TNN43925.1"/>
    </source>
</evidence>
<comment type="caution">
    <text evidence="2">The sequence shown here is derived from an EMBL/GenBank/DDBJ whole genome shotgun (WGS) entry which is preliminary data.</text>
</comment>
<evidence type="ECO:0000256" key="1">
    <source>
        <dbReference type="SAM" id="MobiDB-lite"/>
    </source>
</evidence>
<accession>A0A4Z2FSL8</accession>
<feature type="region of interest" description="Disordered" evidence="1">
    <location>
        <begin position="102"/>
        <end position="227"/>
    </location>
</feature>
<keyword evidence="3" id="KW-1185">Reference proteome</keyword>